<gene>
    <name evidence="2" type="ORF">Enr13x_59170</name>
</gene>
<evidence type="ECO:0000256" key="1">
    <source>
        <dbReference type="SAM" id="Phobius"/>
    </source>
</evidence>
<keyword evidence="1" id="KW-0812">Transmembrane</keyword>
<organism evidence="2 3">
    <name type="scientific">Stieleria neptunia</name>
    <dbReference type="NCBI Taxonomy" id="2527979"/>
    <lineage>
        <taxon>Bacteria</taxon>
        <taxon>Pseudomonadati</taxon>
        <taxon>Planctomycetota</taxon>
        <taxon>Planctomycetia</taxon>
        <taxon>Pirellulales</taxon>
        <taxon>Pirellulaceae</taxon>
        <taxon>Stieleria</taxon>
    </lineage>
</organism>
<dbReference type="OrthoDB" id="239334at2"/>
<evidence type="ECO:0000313" key="3">
    <source>
        <dbReference type="Proteomes" id="UP000319004"/>
    </source>
</evidence>
<reference evidence="2 3" key="1">
    <citation type="submission" date="2019-03" db="EMBL/GenBank/DDBJ databases">
        <title>Deep-cultivation of Planctomycetes and their phenomic and genomic characterization uncovers novel biology.</title>
        <authorList>
            <person name="Wiegand S."/>
            <person name="Jogler M."/>
            <person name="Boedeker C."/>
            <person name="Pinto D."/>
            <person name="Vollmers J."/>
            <person name="Rivas-Marin E."/>
            <person name="Kohn T."/>
            <person name="Peeters S.H."/>
            <person name="Heuer A."/>
            <person name="Rast P."/>
            <person name="Oberbeckmann S."/>
            <person name="Bunk B."/>
            <person name="Jeske O."/>
            <person name="Meyerdierks A."/>
            <person name="Storesund J.E."/>
            <person name="Kallscheuer N."/>
            <person name="Luecker S."/>
            <person name="Lage O.M."/>
            <person name="Pohl T."/>
            <person name="Merkel B.J."/>
            <person name="Hornburger P."/>
            <person name="Mueller R.-W."/>
            <person name="Bruemmer F."/>
            <person name="Labrenz M."/>
            <person name="Spormann A.M."/>
            <person name="Op den Camp H."/>
            <person name="Overmann J."/>
            <person name="Amann R."/>
            <person name="Jetten M.S.M."/>
            <person name="Mascher T."/>
            <person name="Medema M.H."/>
            <person name="Devos D.P."/>
            <person name="Kaster A.-K."/>
            <person name="Ovreas L."/>
            <person name="Rohde M."/>
            <person name="Galperin M.Y."/>
            <person name="Jogler C."/>
        </authorList>
    </citation>
    <scope>NUCLEOTIDE SEQUENCE [LARGE SCALE GENOMIC DNA]</scope>
    <source>
        <strain evidence="2 3">Enr13</strain>
    </source>
</reference>
<proteinExistence type="predicted"/>
<feature type="transmembrane region" description="Helical" evidence="1">
    <location>
        <begin position="80"/>
        <end position="105"/>
    </location>
</feature>
<dbReference type="KEGG" id="snep:Enr13x_59170"/>
<protein>
    <recommendedName>
        <fullName evidence="4">DUF3592 domain-containing protein</fullName>
    </recommendedName>
</protein>
<evidence type="ECO:0008006" key="4">
    <source>
        <dbReference type="Google" id="ProtNLM"/>
    </source>
</evidence>
<dbReference type="EMBL" id="CP037423">
    <property type="protein sequence ID" value="QDV46013.1"/>
    <property type="molecule type" value="Genomic_DNA"/>
</dbReference>
<feature type="transmembrane region" description="Helical" evidence="1">
    <location>
        <begin position="21"/>
        <end position="47"/>
    </location>
</feature>
<keyword evidence="1" id="KW-0472">Membrane</keyword>
<accession>A0A518HYU1</accession>
<keyword evidence="3" id="KW-1185">Reference proteome</keyword>
<dbReference type="Proteomes" id="UP000319004">
    <property type="component" value="Chromosome"/>
</dbReference>
<dbReference type="RefSeq" id="WP_145390206.1">
    <property type="nucleotide sequence ID" value="NZ_CP037423.1"/>
</dbReference>
<feature type="transmembrane region" description="Helical" evidence="1">
    <location>
        <begin position="173"/>
        <end position="194"/>
    </location>
</feature>
<name>A0A518HYU1_9BACT</name>
<keyword evidence="1" id="KW-1133">Transmembrane helix</keyword>
<sequence length="366" mass="40854">MARFLRPWSKKRGKRFIGTELRSLLWETAFYSGVFLVGVFVVSLVVISQLSSWDQLETLKELTKIQPEAVTPEELEGGGLASWIFGILGVAAIGSGAGGLIYRLVRVGASNERRSAMAKRASSIEIIVPSATDIEKMPSVPRGNALTDSPGERLTYRLAAEGTSGNELVGPALLALLWNAVWFVLLAVVVLGFWHSSPRYILTGLLVPFGGVGYWSFRYFLAQLRRSAGIGPTIVEISDHPLYPGCKYRLFVSQSGRLRLRRLRVRVACEEETVYRQGTDVRVERYEVFTQELCAERDVRVDPQAPWEQQFTIDLPSNVMHSFVASHNAVRWKVIVSGEARPWPSFCRSYPVVVHPPGLPPKRSPR</sequence>
<feature type="transmembrane region" description="Helical" evidence="1">
    <location>
        <begin position="200"/>
        <end position="217"/>
    </location>
</feature>
<evidence type="ECO:0000313" key="2">
    <source>
        <dbReference type="EMBL" id="QDV46013.1"/>
    </source>
</evidence>
<dbReference type="AlphaFoldDB" id="A0A518HYU1"/>